<organism evidence="2 3">
    <name type="scientific">Dryococelus australis</name>
    <dbReference type="NCBI Taxonomy" id="614101"/>
    <lineage>
        <taxon>Eukaryota</taxon>
        <taxon>Metazoa</taxon>
        <taxon>Ecdysozoa</taxon>
        <taxon>Arthropoda</taxon>
        <taxon>Hexapoda</taxon>
        <taxon>Insecta</taxon>
        <taxon>Pterygota</taxon>
        <taxon>Neoptera</taxon>
        <taxon>Polyneoptera</taxon>
        <taxon>Phasmatodea</taxon>
        <taxon>Verophasmatodea</taxon>
        <taxon>Anareolatae</taxon>
        <taxon>Phasmatidae</taxon>
        <taxon>Eurycanthinae</taxon>
        <taxon>Dryococelus</taxon>
    </lineage>
</organism>
<protein>
    <recommendedName>
        <fullName evidence="4">HAT C-terminal dimerisation domain-containing protein</fullName>
    </recommendedName>
</protein>
<evidence type="ECO:0000313" key="3">
    <source>
        <dbReference type="Proteomes" id="UP001159363"/>
    </source>
</evidence>
<proteinExistence type="predicted"/>
<evidence type="ECO:0008006" key="4">
    <source>
        <dbReference type="Google" id="ProtNLM"/>
    </source>
</evidence>
<sequence length="187" mass="21021">MKILRQRKEFCFHPGQHAACLLAPKQKGSMLTEEETSVAIQTISDIAETITDVDAIVVLDNLAEYKAEHKACSSKAIWNVANNASPVTWWKGFHGTSPLAKVAIHLLHVKKISSLFQTSKLSKETKLISERITKLLTIHYILHLLEENDLEETEKEGQPLPQSSCMRRPDEGYAPEPEVFESDVIVM</sequence>
<dbReference type="Proteomes" id="UP001159363">
    <property type="component" value="Chromosome 6"/>
</dbReference>
<comment type="caution">
    <text evidence="2">The sequence shown here is derived from an EMBL/GenBank/DDBJ whole genome shotgun (WGS) entry which is preliminary data.</text>
</comment>
<evidence type="ECO:0000256" key="1">
    <source>
        <dbReference type="SAM" id="MobiDB-lite"/>
    </source>
</evidence>
<accession>A0ABQ9H5G7</accession>
<feature type="region of interest" description="Disordered" evidence="1">
    <location>
        <begin position="152"/>
        <end position="175"/>
    </location>
</feature>
<gene>
    <name evidence="2" type="ORF">PR048_020129</name>
</gene>
<reference evidence="2 3" key="1">
    <citation type="submission" date="2023-02" db="EMBL/GenBank/DDBJ databases">
        <title>LHISI_Scaffold_Assembly.</title>
        <authorList>
            <person name="Stuart O.P."/>
            <person name="Cleave R."/>
            <person name="Magrath M.J.L."/>
            <person name="Mikheyev A.S."/>
        </authorList>
    </citation>
    <scope>NUCLEOTIDE SEQUENCE [LARGE SCALE GENOMIC DNA]</scope>
    <source>
        <strain evidence="2">Daus_M_001</strain>
        <tissue evidence="2">Leg muscle</tissue>
    </source>
</reference>
<keyword evidence="3" id="KW-1185">Reference proteome</keyword>
<dbReference type="EMBL" id="JARBHB010000007">
    <property type="protein sequence ID" value="KAJ8879521.1"/>
    <property type="molecule type" value="Genomic_DNA"/>
</dbReference>
<evidence type="ECO:0000313" key="2">
    <source>
        <dbReference type="EMBL" id="KAJ8879521.1"/>
    </source>
</evidence>
<name>A0ABQ9H5G7_9NEOP</name>